<dbReference type="RefSeq" id="WP_164509257.1">
    <property type="nucleotide sequence ID" value="NZ_JBHTOH010000024.1"/>
</dbReference>
<reference evidence="9" key="1">
    <citation type="journal article" date="2019" name="Int. J. Syst. Evol. Microbiol.">
        <title>The Global Catalogue of Microorganisms (GCM) 10K type strain sequencing project: providing services to taxonomists for standard genome sequencing and annotation.</title>
        <authorList>
            <consortium name="The Broad Institute Genomics Platform"/>
            <consortium name="The Broad Institute Genome Sequencing Center for Infectious Disease"/>
            <person name="Wu L."/>
            <person name="Ma J."/>
        </authorList>
    </citation>
    <scope>NUCLEOTIDE SEQUENCE [LARGE SCALE GENOMIC DNA]</scope>
    <source>
        <strain evidence="9">CCM 8937</strain>
    </source>
</reference>
<keyword evidence="5 6" id="KW-0233">DNA recombination</keyword>
<dbReference type="InterPro" id="IPR001207">
    <property type="entry name" value="Transposase_mutator"/>
</dbReference>
<dbReference type="Proteomes" id="UP001597191">
    <property type="component" value="Unassembled WGS sequence"/>
</dbReference>
<name>A0ABW4BM51_9LACO</name>
<feature type="region of interest" description="Disordered" evidence="7">
    <location>
        <begin position="198"/>
        <end position="222"/>
    </location>
</feature>
<evidence type="ECO:0000313" key="8">
    <source>
        <dbReference type="EMBL" id="MFD1410738.1"/>
    </source>
</evidence>
<protein>
    <recommendedName>
        <fullName evidence="6">Mutator family transposase</fullName>
    </recommendedName>
</protein>
<comment type="similarity">
    <text evidence="2 6">Belongs to the transposase mutator family.</text>
</comment>
<keyword evidence="3 6" id="KW-0815">Transposition</keyword>
<organism evidence="8 9">
    <name type="scientific">Lapidilactobacillus gannanensis</name>
    <dbReference type="NCBI Taxonomy" id="2486002"/>
    <lineage>
        <taxon>Bacteria</taxon>
        <taxon>Bacillati</taxon>
        <taxon>Bacillota</taxon>
        <taxon>Bacilli</taxon>
        <taxon>Lactobacillales</taxon>
        <taxon>Lactobacillaceae</taxon>
        <taxon>Lapidilactobacillus</taxon>
    </lineage>
</organism>
<evidence type="ECO:0000256" key="4">
    <source>
        <dbReference type="ARBA" id="ARBA00023125"/>
    </source>
</evidence>
<keyword evidence="6" id="KW-0814">Transposable element</keyword>
<dbReference type="Pfam" id="PF00872">
    <property type="entry name" value="Transposase_mut"/>
    <property type="match status" value="1"/>
</dbReference>
<keyword evidence="4 6" id="KW-0238">DNA-binding</keyword>
<gene>
    <name evidence="8" type="ORF">ACFQ4R_03805</name>
</gene>
<evidence type="ECO:0000256" key="5">
    <source>
        <dbReference type="ARBA" id="ARBA00023172"/>
    </source>
</evidence>
<feature type="compositionally biased region" description="Polar residues" evidence="7">
    <location>
        <begin position="200"/>
        <end position="222"/>
    </location>
</feature>
<accession>A0ABW4BM51</accession>
<sequence length="222" mass="25991">MTASAKATITALSNNVVINESFRKQLEKMTNMLLQDELTMFLGYESFHRPQSKKNYRNGFYPRQLWTHFGWLDINVPRDRGCRFIPHTFDNEHDNYTLEKLALSLINLDSTNTNIHDIIFEHYRPFYEQSEVLNLVKLIESKRTILKRRYQNSRESGIYQQEITPKSTQLREENLVLIVFVTSFIDTNEELLTFKAESKTAPNKSQFSSEQSGKISASQTDH</sequence>
<proteinExistence type="inferred from homology"/>
<evidence type="ECO:0000256" key="7">
    <source>
        <dbReference type="SAM" id="MobiDB-lite"/>
    </source>
</evidence>
<keyword evidence="9" id="KW-1185">Reference proteome</keyword>
<comment type="caution">
    <text evidence="8">The sequence shown here is derived from an EMBL/GenBank/DDBJ whole genome shotgun (WGS) entry which is preliminary data.</text>
</comment>
<dbReference type="PANTHER" id="PTHR33217:SF8">
    <property type="entry name" value="MUTATOR FAMILY TRANSPOSASE"/>
    <property type="match status" value="1"/>
</dbReference>
<evidence type="ECO:0000256" key="1">
    <source>
        <dbReference type="ARBA" id="ARBA00002190"/>
    </source>
</evidence>
<evidence type="ECO:0000313" key="9">
    <source>
        <dbReference type="Proteomes" id="UP001597191"/>
    </source>
</evidence>
<evidence type="ECO:0000256" key="6">
    <source>
        <dbReference type="RuleBase" id="RU365089"/>
    </source>
</evidence>
<evidence type="ECO:0000256" key="3">
    <source>
        <dbReference type="ARBA" id="ARBA00022578"/>
    </source>
</evidence>
<comment type="function">
    <text evidence="1 6">Required for the transposition of the insertion element.</text>
</comment>
<evidence type="ECO:0000256" key="2">
    <source>
        <dbReference type="ARBA" id="ARBA00010961"/>
    </source>
</evidence>
<dbReference type="EMBL" id="JBHTOH010000024">
    <property type="protein sequence ID" value="MFD1410738.1"/>
    <property type="molecule type" value="Genomic_DNA"/>
</dbReference>
<dbReference type="PANTHER" id="PTHR33217">
    <property type="entry name" value="TRANSPOSASE FOR INSERTION SEQUENCE ELEMENT IS1081"/>
    <property type="match status" value="1"/>
</dbReference>